<gene>
    <name evidence="1" type="ORF">DSO57_1007970</name>
</gene>
<keyword evidence="2" id="KW-1185">Reference proteome</keyword>
<reference evidence="1" key="1">
    <citation type="submission" date="2022-04" db="EMBL/GenBank/DDBJ databases">
        <title>Genome of the entomopathogenic fungus Entomophthora muscae.</title>
        <authorList>
            <person name="Elya C."/>
            <person name="Lovett B.R."/>
            <person name="Lee E."/>
            <person name="Macias A.M."/>
            <person name="Hajek A.E."/>
            <person name="De Bivort B.L."/>
            <person name="Kasson M.T."/>
            <person name="De Fine Licht H.H."/>
            <person name="Stajich J.E."/>
        </authorList>
    </citation>
    <scope>NUCLEOTIDE SEQUENCE</scope>
    <source>
        <strain evidence="1">Berkeley</strain>
    </source>
</reference>
<proteinExistence type="predicted"/>
<accession>A0ACC2TIG9</accession>
<evidence type="ECO:0000313" key="2">
    <source>
        <dbReference type="Proteomes" id="UP001165960"/>
    </source>
</evidence>
<organism evidence="1 2">
    <name type="scientific">Entomophthora muscae</name>
    <dbReference type="NCBI Taxonomy" id="34485"/>
    <lineage>
        <taxon>Eukaryota</taxon>
        <taxon>Fungi</taxon>
        <taxon>Fungi incertae sedis</taxon>
        <taxon>Zoopagomycota</taxon>
        <taxon>Entomophthoromycotina</taxon>
        <taxon>Entomophthoromycetes</taxon>
        <taxon>Entomophthorales</taxon>
        <taxon>Entomophthoraceae</taxon>
        <taxon>Entomophthora</taxon>
    </lineage>
</organism>
<comment type="caution">
    <text evidence="1">The sequence shown here is derived from an EMBL/GenBank/DDBJ whole genome shotgun (WGS) entry which is preliminary data.</text>
</comment>
<dbReference type="Proteomes" id="UP001165960">
    <property type="component" value="Unassembled WGS sequence"/>
</dbReference>
<name>A0ACC2TIG9_9FUNG</name>
<protein>
    <submittedName>
        <fullName evidence="1">Uncharacterized protein</fullName>
    </submittedName>
</protein>
<sequence>MSKIPNLDQTPEEVEEKGEDILSREQQLDIKFEDDVIQPTQDPLLTTPMANRATAMVVVETAPESCAISSNGSPLPESVLLTPVKHKNFEVLPKISNMVEITLDTGQIDMETSLLVEHISYEKTPIDINKTPSIQKRMIIPTSTKEHVPIIWLPINLASKAENLQLSAQAMELLKNTNI</sequence>
<dbReference type="EMBL" id="QTSX02002864">
    <property type="protein sequence ID" value="KAJ9074280.1"/>
    <property type="molecule type" value="Genomic_DNA"/>
</dbReference>
<evidence type="ECO:0000313" key="1">
    <source>
        <dbReference type="EMBL" id="KAJ9074280.1"/>
    </source>
</evidence>